<feature type="compositionally biased region" description="Low complexity" evidence="1">
    <location>
        <begin position="1090"/>
        <end position="1115"/>
    </location>
</feature>
<proteinExistence type="evidence at transcript level"/>
<evidence type="ECO:0000256" key="1">
    <source>
        <dbReference type="SAM" id="MobiDB-lite"/>
    </source>
</evidence>
<feature type="compositionally biased region" description="Polar residues" evidence="1">
    <location>
        <begin position="1186"/>
        <end position="1210"/>
    </location>
</feature>
<organism evidence="2">
    <name type="scientific">Rhipicephalus pulchellus</name>
    <name type="common">Yellow backed tick</name>
    <name type="synonym">Dermacentor pulchellus</name>
    <dbReference type="NCBI Taxonomy" id="72859"/>
    <lineage>
        <taxon>Eukaryota</taxon>
        <taxon>Metazoa</taxon>
        <taxon>Ecdysozoa</taxon>
        <taxon>Arthropoda</taxon>
        <taxon>Chelicerata</taxon>
        <taxon>Arachnida</taxon>
        <taxon>Acari</taxon>
        <taxon>Parasitiformes</taxon>
        <taxon>Ixodida</taxon>
        <taxon>Ixodoidea</taxon>
        <taxon>Ixodidae</taxon>
        <taxon>Rhipicephalinae</taxon>
        <taxon>Rhipicephalus</taxon>
        <taxon>Rhipicephalus</taxon>
    </lineage>
</organism>
<evidence type="ECO:0000313" key="2">
    <source>
        <dbReference type="EMBL" id="JAA60434.1"/>
    </source>
</evidence>
<name>L7MBA4_RHIPC</name>
<feature type="compositionally biased region" description="Low complexity" evidence="1">
    <location>
        <begin position="917"/>
        <end position="928"/>
    </location>
</feature>
<feature type="region of interest" description="Disordered" evidence="1">
    <location>
        <begin position="1084"/>
        <end position="1115"/>
    </location>
</feature>
<feature type="region of interest" description="Disordered" evidence="1">
    <location>
        <begin position="1160"/>
        <end position="1210"/>
    </location>
</feature>
<feature type="compositionally biased region" description="Low complexity" evidence="1">
    <location>
        <begin position="815"/>
        <end position="835"/>
    </location>
</feature>
<dbReference type="AlphaFoldDB" id="L7MBA4"/>
<accession>L7MBA4</accession>
<dbReference type="EMBL" id="GACK01004600">
    <property type="protein sequence ID" value="JAA60434.1"/>
    <property type="molecule type" value="mRNA"/>
</dbReference>
<feature type="compositionally biased region" description="Polar residues" evidence="1">
    <location>
        <begin position="219"/>
        <end position="232"/>
    </location>
</feature>
<feature type="compositionally biased region" description="Polar residues" evidence="1">
    <location>
        <begin position="266"/>
        <end position="279"/>
    </location>
</feature>
<reference evidence="2" key="1">
    <citation type="submission" date="2012-11" db="EMBL/GenBank/DDBJ databases">
        <authorList>
            <person name="Lucero-Rivera Y.E."/>
            <person name="Tovar-Ramirez D."/>
        </authorList>
    </citation>
    <scope>NUCLEOTIDE SEQUENCE</scope>
    <source>
        <tissue evidence="2">Salivary gland</tissue>
    </source>
</reference>
<feature type="region of interest" description="Disordered" evidence="1">
    <location>
        <begin position="782"/>
        <end position="836"/>
    </location>
</feature>
<reference evidence="2" key="2">
    <citation type="journal article" date="2015" name="J. Proteomics">
        <title>Sexual differences in the sialomes of the zebra tick, Rhipicephalus pulchellus.</title>
        <authorList>
            <person name="Tan A.W."/>
            <person name="Francischetti I.M."/>
            <person name="Slovak M."/>
            <person name="Kini R.M."/>
            <person name="Ribeiro J.M."/>
        </authorList>
    </citation>
    <scope>NUCLEOTIDE SEQUENCE</scope>
    <source>
        <tissue evidence="2">Salivary gland</tissue>
    </source>
</reference>
<feature type="region of interest" description="Disordered" evidence="1">
    <location>
        <begin position="655"/>
        <end position="713"/>
    </location>
</feature>
<feature type="region of interest" description="Disordered" evidence="1">
    <location>
        <begin position="855"/>
        <end position="874"/>
    </location>
</feature>
<sequence>MTSAPPRATAGISEVSVIGVVPGVATGAGTPRLGSMIPAQPGLSGSTSTVISGMTPMPSGATGGITEGAATGLRSGVGTGAATTGITLIIPGQPGLTGRTTTAGSGMTFLPSGAIAGTSGAAIPGVVPGVGPGVGTGTASSGISSITPGQPRLNGRTNIAGSSMTSVPSRATAGSSGAGIIVVRPGEVTGTETIGLGSMIPAQPELTGRASTVIPGLNSVPSGVTGGNTEATASGVRPGVGTGAMTSGSIIPGQPGFTGRIATEGSHMNSVPSGTTGRTSGDALNRVGPGVTTGAESAGLGSVITVQPGLPGGATTVISGMTSVPSGATPGIPEAAAPGIRPGVGPGAATSGSLIAGQPGFPARTATAGSGVVSVPSRATAGNSGAAIFGVRPGEGTGTETIGLGSIIPARPELAGRASTVISGITSVPSGVTGGITEAVAPGVRPGIGANAATSGSIIPGQPGFSGRTATAVSRITSVPSGATAGTSAAAISGVEPGVGMGAGTTGLRSMNPGQPGPAEGISIGRPGIISVPSAATAAETAARHGVGTGATASGINSMVPGQPGLSERISTAGSSLTFVPSSPTGGISEAAATGVGPAIGMGAGTAGINLMIHGQPELARRNSEAGHGITSVPSRTTAATSGATLNAVEAGAGTGVGSTDVRPLTPTVSRGAGGTNMEWTGTTPSSTAARISGTTTTGAGTASVSLTSPGGPGGPAFRYTEGSGVSSAPTSAAGGIGAGTVTGIASPVWTTNVSSVIPAVPVLPGDNNINDSVIHFAPSSANPAMNGAPSTNAGASTMSPSSPAHRGGTGGSYTEGSTSTSTPSSGTAGMAAATMPGVGSHVGTIDVSLLTSAQPGSAADTHTGGSAMTAVPPSTTAEISGVATTGGGVTTVSAPSLAQPVGPGARHTEAPGMPFASSSATAGAGPAAVTGGGTGLATHSVNSMLPAQPIVSRGTNTAGSVMVSVPSSLSGTNAFTSTNLAQPGSTGSYTEVSGMAPTLPNGTAGFTETTVSGAGSRLGTTSVSLPTPAQPTIAGSTDSGASVTISVLPNTTTAISVGATTGAASTAASSPIVVLLGGAGGSHAGGSGAASVPSSARADISGSGVTPSGAATGTGVTVTIPEEVHSSNTVISGASGPAAHNGVVVPSVMGGSSNGAFSVAGSTPSTSPQYPPAAVSSMPGLTAASRASGNHVTHNTSSAISETSIPTTV</sequence>
<feature type="compositionally biased region" description="Low complexity" evidence="1">
    <location>
        <begin position="686"/>
        <end position="709"/>
    </location>
</feature>
<feature type="compositionally biased region" description="Polar residues" evidence="1">
    <location>
        <begin position="782"/>
        <end position="803"/>
    </location>
</feature>
<feature type="region of interest" description="Disordered" evidence="1">
    <location>
        <begin position="212"/>
        <end position="283"/>
    </location>
</feature>
<protein>
    <submittedName>
        <fullName evidence="2">Uncharacterized protein</fullName>
    </submittedName>
</protein>
<feature type="region of interest" description="Disordered" evidence="1">
    <location>
        <begin position="879"/>
        <end position="928"/>
    </location>
</feature>